<protein>
    <recommendedName>
        <fullName evidence="4">Lipocalin family protein</fullName>
    </recommendedName>
</protein>
<dbReference type="EMBL" id="VLNR01000050">
    <property type="protein sequence ID" value="TSE06089.1"/>
    <property type="molecule type" value="Genomic_DNA"/>
</dbReference>
<sequence>MKRSQSITVISAVFLLTMSLTSFSGKQDNITVNTVETLEIQKSYGLIGTWTQEDNPETVLIFKSDFTVTEKSKDQTKENKWSVNEKSREVCIGNEKCIYFEATETALFLLVNEKRVKYNKSMNQ</sequence>
<evidence type="ECO:0000313" key="3">
    <source>
        <dbReference type="Proteomes" id="UP000318833"/>
    </source>
</evidence>
<keyword evidence="1" id="KW-0732">Signal</keyword>
<dbReference type="AlphaFoldDB" id="A0A554VFR3"/>
<dbReference type="Proteomes" id="UP000318833">
    <property type="component" value="Unassembled WGS sequence"/>
</dbReference>
<evidence type="ECO:0000313" key="2">
    <source>
        <dbReference type="EMBL" id="TSE06089.1"/>
    </source>
</evidence>
<feature type="signal peptide" evidence="1">
    <location>
        <begin position="1"/>
        <end position="24"/>
    </location>
</feature>
<feature type="chain" id="PRO_5021712998" description="Lipocalin family protein" evidence="1">
    <location>
        <begin position="25"/>
        <end position="124"/>
    </location>
</feature>
<accession>A0A554VFR3</accession>
<reference evidence="2 3" key="1">
    <citation type="submission" date="2019-07" db="EMBL/GenBank/DDBJ databases">
        <title>The draft genome sequence of Aquimarina algiphila M91.</title>
        <authorList>
            <person name="Meng X."/>
        </authorList>
    </citation>
    <scope>NUCLEOTIDE SEQUENCE [LARGE SCALE GENOMIC DNA]</scope>
    <source>
        <strain evidence="2 3">M91</strain>
    </source>
</reference>
<evidence type="ECO:0000256" key="1">
    <source>
        <dbReference type="SAM" id="SignalP"/>
    </source>
</evidence>
<evidence type="ECO:0008006" key="4">
    <source>
        <dbReference type="Google" id="ProtNLM"/>
    </source>
</evidence>
<name>A0A554VFR3_9FLAO</name>
<comment type="caution">
    <text evidence="2">The sequence shown here is derived from an EMBL/GenBank/DDBJ whole genome shotgun (WGS) entry which is preliminary data.</text>
</comment>
<organism evidence="2 3">
    <name type="scientific">Aquimarina algiphila</name>
    <dbReference type="NCBI Taxonomy" id="2047982"/>
    <lineage>
        <taxon>Bacteria</taxon>
        <taxon>Pseudomonadati</taxon>
        <taxon>Bacteroidota</taxon>
        <taxon>Flavobacteriia</taxon>
        <taxon>Flavobacteriales</taxon>
        <taxon>Flavobacteriaceae</taxon>
        <taxon>Aquimarina</taxon>
    </lineage>
</organism>
<gene>
    <name evidence="2" type="ORF">FOF46_20785</name>
</gene>
<proteinExistence type="predicted"/>
<dbReference type="OrthoDB" id="1163667at2"/>
<dbReference type="RefSeq" id="WP_143917771.1">
    <property type="nucleotide sequence ID" value="NZ_CANLFO010000002.1"/>
</dbReference>
<keyword evidence="3" id="KW-1185">Reference proteome</keyword>